<proteinExistence type="predicted"/>
<feature type="compositionally biased region" description="Basic and acidic residues" evidence="1">
    <location>
        <begin position="11"/>
        <end position="29"/>
    </location>
</feature>
<sequence>MLSLSPRSQAFKREHENEDQNFKRAKSENDHSLETKAFIKACALVTQNAHEDLPNRFQIVQLPICIKNCKHNGSKTQILQIAPHAEEIFMVEFRSHKWYEALEICFLSISETSYLSENVLKNIIEIMMNAHEDHSSNYEIMHLVGKCQQVLSMNIRIHPPCSFEPIRKCYLNFLTTPMDLRQNTQTNRNNFGSKDGIFQYCINRLESELRADSKNEPLFDKEKYIPVEIKQTIQGVHWEKSRLETFEMLKRTDRIDRLMAVMDSLTELIGFDLAFYHSRLLKREVSMRRQKILITKILNLDDLKNDEMNEPCKQIIRIYIYFIHLSYPEKYVKIMNFWINTLVETLYSSEKQMFDFHNIGRKCRNFALTFHRIMSELPPASIVKILETLTPTRMRYFIGMLHCEVLLSVTIKSSIIRTLINFVKESQWNHFPESQNSIIPEGVENAKQLTADNILRHLIKISKNENKSCDNNNVRYPKFKHVNKTFVTDQIFVTRVLYITVQAYLDAYHLCKMEKTLKRLTNESLQDNSKVGVKYFESVNSFVTQASVKIYRSIYSDLKEFIQDIKKQKEIPKILDIFMNIIDLKEL</sequence>
<keyword evidence="3" id="KW-1185">Reference proteome</keyword>
<dbReference type="EMBL" id="AGBW02013536">
    <property type="protein sequence ID" value="OWR43257.1"/>
    <property type="molecule type" value="Genomic_DNA"/>
</dbReference>
<dbReference type="eggNOG" id="ENOG502T6U4">
    <property type="taxonomic scope" value="Eukaryota"/>
</dbReference>
<comment type="caution">
    <text evidence="2">The sequence shown here is derived from an EMBL/GenBank/DDBJ whole genome shotgun (WGS) entry which is preliminary data.</text>
</comment>
<accession>A0A212EP72</accession>
<evidence type="ECO:0000256" key="1">
    <source>
        <dbReference type="SAM" id="MobiDB-lite"/>
    </source>
</evidence>
<reference evidence="2 3" key="1">
    <citation type="journal article" date="2011" name="Cell">
        <title>The monarch butterfly genome yields insights into long-distance migration.</title>
        <authorList>
            <person name="Zhan S."/>
            <person name="Merlin C."/>
            <person name="Boore J.L."/>
            <person name="Reppert S.M."/>
        </authorList>
    </citation>
    <scope>NUCLEOTIDE SEQUENCE [LARGE SCALE GENOMIC DNA]</scope>
    <source>
        <strain evidence="2">F-2</strain>
    </source>
</reference>
<dbReference type="InParanoid" id="A0A212EP72"/>
<feature type="region of interest" description="Disordered" evidence="1">
    <location>
        <begin position="1"/>
        <end position="29"/>
    </location>
</feature>
<gene>
    <name evidence="2" type="ORF">KGM_215884</name>
</gene>
<evidence type="ECO:0000313" key="2">
    <source>
        <dbReference type="EMBL" id="OWR43257.1"/>
    </source>
</evidence>
<evidence type="ECO:0000313" key="3">
    <source>
        <dbReference type="Proteomes" id="UP000007151"/>
    </source>
</evidence>
<dbReference type="KEGG" id="dpl:KGM_215884"/>
<protein>
    <submittedName>
        <fullName evidence="2">Uncharacterized protein</fullName>
    </submittedName>
</protein>
<organism evidence="2 3">
    <name type="scientific">Danaus plexippus plexippus</name>
    <dbReference type="NCBI Taxonomy" id="278856"/>
    <lineage>
        <taxon>Eukaryota</taxon>
        <taxon>Metazoa</taxon>
        <taxon>Ecdysozoa</taxon>
        <taxon>Arthropoda</taxon>
        <taxon>Hexapoda</taxon>
        <taxon>Insecta</taxon>
        <taxon>Pterygota</taxon>
        <taxon>Neoptera</taxon>
        <taxon>Endopterygota</taxon>
        <taxon>Lepidoptera</taxon>
        <taxon>Glossata</taxon>
        <taxon>Ditrysia</taxon>
        <taxon>Papilionoidea</taxon>
        <taxon>Nymphalidae</taxon>
        <taxon>Danainae</taxon>
        <taxon>Danaini</taxon>
        <taxon>Danaina</taxon>
        <taxon>Danaus</taxon>
        <taxon>Danaus</taxon>
    </lineage>
</organism>
<dbReference type="Proteomes" id="UP000007151">
    <property type="component" value="Unassembled WGS sequence"/>
</dbReference>
<dbReference type="AlphaFoldDB" id="A0A212EP72"/>
<name>A0A212EP72_DANPL</name>